<comment type="caution">
    <text evidence="2">The sequence shown here is derived from an EMBL/GenBank/DDBJ whole genome shotgun (WGS) entry which is preliminary data.</text>
</comment>
<dbReference type="EMBL" id="SWBP01000002">
    <property type="protein sequence ID" value="TKB99075.1"/>
    <property type="molecule type" value="Genomic_DNA"/>
</dbReference>
<sequence>MKKLYFSILTSCLLCLSSIAQTLIPVGNELILPQYAYYGAASNARLHYACRLTLTGLSASTTYRYSTGISTSATTPQNTANPTADTFAPGHFYTVSSTALIGYATRQGLNGAIVGTNAFLTGGTNNTNYYGQFTTDASGNYTGWFMAIPTGSATHHGTGTSEGYFYVQVASATSPGPPAVFPFLPALSFRTTNKIKLLNYTTDAAGVTALVGDSNVGAEKFVSLYDNDGATGRPLYTTFTEDDAINISTATTGTSNYVTTGLAWSTWYNLVDANTNGWGAVIPNTLPNGVRVIRYTNIDGTTAGADRTSPDGVFGAASTVNPSGGTTAINLDPTTLPISLTSFTGAANGNGVRLNWVTASEISNQYFEILRAGEDRNFVSVGRVNGAGNSSSSKSYSFDDNNPANGNNYYQLKQYDVDGKSTSFGPVAVRFGLAEDSFSILSTSESSVSVSISSSVAKKGVISYLGVDGRVLYKQQVAVESGLNTFNIPVDKSTGIIGVISFSSGGEQKSLKISR</sequence>
<reference evidence="2 3" key="1">
    <citation type="submission" date="2019-04" db="EMBL/GenBank/DDBJ databases">
        <title>Pedobacter sp. AR-3-17 sp. nov., isolated from Arctic soil.</title>
        <authorList>
            <person name="Dahal R.H."/>
            <person name="Kim D.-U."/>
        </authorList>
    </citation>
    <scope>NUCLEOTIDE SEQUENCE [LARGE SCALE GENOMIC DNA]</scope>
    <source>
        <strain evidence="2 3">AR-3-17</strain>
    </source>
</reference>
<dbReference type="RefSeq" id="WP_136825886.1">
    <property type="nucleotide sequence ID" value="NZ_SWBP01000002.1"/>
</dbReference>
<protein>
    <submittedName>
        <fullName evidence="2">Uncharacterized protein</fullName>
    </submittedName>
</protein>
<feature type="chain" id="PRO_5020679699" evidence="1">
    <location>
        <begin position="23"/>
        <end position="515"/>
    </location>
</feature>
<name>A0A4U1C1W1_9SPHI</name>
<evidence type="ECO:0000313" key="2">
    <source>
        <dbReference type="EMBL" id="TKB99075.1"/>
    </source>
</evidence>
<dbReference type="AlphaFoldDB" id="A0A4U1C1W1"/>
<evidence type="ECO:0000313" key="3">
    <source>
        <dbReference type="Proteomes" id="UP000308181"/>
    </source>
</evidence>
<gene>
    <name evidence="2" type="ORF">FA046_08165</name>
</gene>
<keyword evidence="1" id="KW-0732">Signal</keyword>
<organism evidence="2 3">
    <name type="scientific">Pedobacter cryophilus</name>
    <dbReference type="NCBI Taxonomy" id="2571271"/>
    <lineage>
        <taxon>Bacteria</taxon>
        <taxon>Pseudomonadati</taxon>
        <taxon>Bacteroidota</taxon>
        <taxon>Sphingobacteriia</taxon>
        <taxon>Sphingobacteriales</taxon>
        <taxon>Sphingobacteriaceae</taxon>
        <taxon>Pedobacter</taxon>
    </lineage>
</organism>
<evidence type="ECO:0000256" key="1">
    <source>
        <dbReference type="SAM" id="SignalP"/>
    </source>
</evidence>
<dbReference type="OrthoDB" id="355609at2"/>
<accession>A0A4U1C1W1</accession>
<keyword evidence="3" id="KW-1185">Reference proteome</keyword>
<proteinExistence type="predicted"/>
<feature type="signal peptide" evidence="1">
    <location>
        <begin position="1"/>
        <end position="22"/>
    </location>
</feature>
<dbReference type="Proteomes" id="UP000308181">
    <property type="component" value="Unassembled WGS sequence"/>
</dbReference>